<reference evidence="3 4" key="1">
    <citation type="submission" date="2015-06" db="EMBL/GenBank/DDBJ databases">
        <authorList>
            <person name="Hoefler B.C."/>
            <person name="Straight P.D."/>
        </authorList>
    </citation>
    <scope>NUCLEOTIDE SEQUENCE [LARGE SCALE GENOMIC DNA]</scope>
    <source>
        <strain evidence="3 4">NRRL 3427</strain>
    </source>
</reference>
<dbReference type="Proteomes" id="UP000037023">
    <property type="component" value="Unassembled WGS sequence"/>
</dbReference>
<evidence type="ECO:0008006" key="5">
    <source>
        <dbReference type="Google" id="ProtNLM"/>
    </source>
</evidence>
<organism evidence="3 4">
    <name type="scientific">Streptomyces viridochromogenes</name>
    <dbReference type="NCBI Taxonomy" id="1938"/>
    <lineage>
        <taxon>Bacteria</taxon>
        <taxon>Bacillati</taxon>
        <taxon>Actinomycetota</taxon>
        <taxon>Actinomycetes</taxon>
        <taxon>Kitasatosporales</taxon>
        <taxon>Streptomycetaceae</taxon>
        <taxon>Streptomyces</taxon>
    </lineage>
</organism>
<feature type="transmembrane region" description="Helical" evidence="2">
    <location>
        <begin position="161"/>
        <end position="183"/>
    </location>
</feature>
<comment type="caution">
    <text evidence="3">The sequence shown here is derived from an EMBL/GenBank/DDBJ whole genome shotgun (WGS) entry which is preliminary data.</text>
</comment>
<dbReference type="AlphaFoldDB" id="A0A0L8LE42"/>
<keyword evidence="2" id="KW-1133">Transmembrane helix</keyword>
<dbReference type="NCBIfam" id="TIGR04222">
    <property type="entry name" value="near_uncomplex"/>
    <property type="match status" value="1"/>
</dbReference>
<keyword evidence="2" id="KW-0472">Membrane</keyword>
<gene>
    <name evidence="3" type="ORF">ADK34_02095</name>
</gene>
<keyword evidence="2" id="KW-0812">Transmembrane</keyword>
<evidence type="ECO:0000256" key="1">
    <source>
        <dbReference type="SAM" id="MobiDB-lite"/>
    </source>
</evidence>
<dbReference type="PATRIC" id="fig|1938.6.peg.446"/>
<evidence type="ECO:0000256" key="2">
    <source>
        <dbReference type="SAM" id="Phobius"/>
    </source>
</evidence>
<accession>A0A0L8LE42</accession>
<evidence type="ECO:0000313" key="3">
    <source>
        <dbReference type="EMBL" id="KOG36369.1"/>
    </source>
</evidence>
<proteinExistence type="predicted"/>
<sequence>MWWFIGAAWGELLLAAALLRTRSRESGALDGNEVPPPQALALLRGGRRAAVTVALVALHQRGAVAAGRKHTIRANGGPGRTSDPVQLGVHGALHRAFALRALASRPEARRGVDALRAELRGSGLLRPLARLWAARVLLGCVPLTVVAGAAAGLVAPGPSGAHVAAAVAAGVPAVLAAVALLRLPPATRAAGRLLDGLRERYPLPALRSEVTDGRLVQLYVALYGDPALALFLPRFSREGGLLDRPAAEPPSGNPYAIPTAEDPSRNPCPEPADGPPSRSSYPNPADGPPRRSPSTDPADGGDGNQPRPEGGPGTGGSRP</sequence>
<dbReference type="OrthoDB" id="4183612at2"/>
<feature type="region of interest" description="Disordered" evidence="1">
    <location>
        <begin position="242"/>
        <end position="319"/>
    </location>
</feature>
<evidence type="ECO:0000313" key="4">
    <source>
        <dbReference type="Proteomes" id="UP000037023"/>
    </source>
</evidence>
<feature type="transmembrane region" description="Helical" evidence="2">
    <location>
        <begin position="132"/>
        <end position="155"/>
    </location>
</feature>
<dbReference type="EMBL" id="LGUP01000006">
    <property type="protein sequence ID" value="KOG36369.1"/>
    <property type="molecule type" value="Genomic_DNA"/>
</dbReference>
<feature type="compositionally biased region" description="Gly residues" evidence="1">
    <location>
        <begin position="310"/>
        <end position="319"/>
    </location>
</feature>
<name>A0A0L8LE42_STRVR</name>
<dbReference type="InterPro" id="IPR026467">
    <property type="entry name" value="Ser/Gly_Cys_C_dom"/>
</dbReference>
<protein>
    <recommendedName>
        <fullName evidence="5">TIGR04222 domain-containing membrane protein</fullName>
    </recommendedName>
</protein>